<feature type="transmembrane region" description="Helical" evidence="2">
    <location>
        <begin position="129"/>
        <end position="152"/>
    </location>
</feature>
<dbReference type="STRING" id="1737425.GCA_900049755_00824"/>
<evidence type="ECO:0000313" key="3">
    <source>
        <dbReference type="EMBL" id="AWT25368.1"/>
    </source>
</evidence>
<dbReference type="EMBL" id="CP024988">
    <property type="protein sequence ID" value="AWT25368.1"/>
    <property type="molecule type" value="Genomic_DNA"/>
</dbReference>
<dbReference type="RefSeq" id="WP_227871177.1">
    <property type="nucleotide sequence ID" value="NZ_CP024988.1"/>
</dbReference>
<sequence length="199" mass="21208">MTRRGRTVGRWRNPPAVLLDMPRPTGETVRRRLVQILVTVYLIACVICVSLVVTAAVDDWRISSDRGTATAEVVSTGKKTLVRFPDAEGNYHSPGTGLKYPGGLEAGDRVKVEYRRDDPDNVKVAGRGWTLSLLPAASTWLVCTVVAGALLAGVGRSFRRGSAELREAGSAGLREAGSAGLREEGRVAGREEGSAPSGH</sequence>
<feature type="region of interest" description="Disordered" evidence="1">
    <location>
        <begin position="169"/>
        <end position="199"/>
    </location>
</feature>
<name>A0A2Z3YMV8_9CORY</name>
<accession>A0A2Z3YMV8</accession>
<reference evidence="4" key="1">
    <citation type="submission" date="2017-11" db="EMBL/GenBank/DDBJ databases">
        <title>Otitis media/interna in a cat caused by the recently described species Corynebacterium provencense.</title>
        <authorList>
            <person name="Kittl S."/>
            <person name="Brodard I."/>
            <person name="Rychener L."/>
            <person name="Jores J."/>
            <person name="Roosje P."/>
            <person name="Gobeli Brawand S."/>
        </authorList>
    </citation>
    <scope>NUCLEOTIDE SEQUENCE [LARGE SCALE GENOMIC DNA]</scope>
    <source>
        <strain evidence="4">17KM38</strain>
    </source>
</reference>
<keyword evidence="2" id="KW-0472">Membrane</keyword>
<keyword evidence="4" id="KW-1185">Reference proteome</keyword>
<dbReference type="Proteomes" id="UP000247696">
    <property type="component" value="Chromosome"/>
</dbReference>
<evidence type="ECO:0000256" key="2">
    <source>
        <dbReference type="SAM" id="Phobius"/>
    </source>
</evidence>
<dbReference type="AlphaFoldDB" id="A0A2Z3YMV8"/>
<organism evidence="3 4">
    <name type="scientific">Corynebacterium provencense</name>
    <dbReference type="NCBI Taxonomy" id="1737425"/>
    <lineage>
        <taxon>Bacteria</taxon>
        <taxon>Bacillati</taxon>
        <taxon>Actinomycetota</taxon>
        <taxon>Actinomycetes</taxon>
        <taxon>Mycobacteriales</taxon>
        <taxon>Corynebacteriaceae</taxon>
        <taxon>Corynebacterium</taxon>
    </lineage>
</organism>
<feature type="transmembrane region" description="Helical" evidence="2">
    <location>
        <begin position="33"/>
        <end position="57"/>
    </location>
</feature>
<protein>
    <recommendedName>
        <fullName evidence="5">DUF3592 domain-containing protein</fullName>
    </recommendedName>
</protein>
<feature type="compositionally biased region" description="Basic and acidic residues" evidence="1">
    <location>
        <begin position="181"/>
        <end position="193"/>
    </location>
</feature>
<gene>
    <name evidence="3" type="ORF">Csp1_05500</name>
</gene>
<evidence type="ECO:0000313" key="4">
    <source>
        <dbReference type="Proteomes" id="UP000247696"/>
    </source>
</evidence>
<proteinExistence type="predicted"/>
<evidence type="ECO:0000256" key="1">
    <source>
        <dbReference type="SAM" id="MobiDB-lite"/>
    </source>
</evidence>
<dbReference type="KEGG" id="cpre:Csp1_05500"/>
<keyword evidence="2" id="KW-1133">Transmembrane helix</keyword>
<evidence type="ECO:0008006" key="5">
    <source>
        <dbReference type="Google" id="ProtNLM"/>
    </source>
</evidence>
<keyword evidence="2" id="KW-0812">Transmembrane</keyword>